<name>A0A0D7BMT3_9AGAR</name>
<dbReference type="EMBL" id="KN880453">
    <property type="protein sequence ID" value="KIY71510.1"/>
    <property type="molecule type" value="Genomic_DNA"/>
</dbReference>
<gene>
    <name evidence="1" type="ORF">CYLTODRAFT_116834</name>
</gene>
<evidence type="ECO:0000313" key="1">
    <source>
        <dbReference type="EMBL" id="KIY71510.1"/>
    </source>
</evidence>
<reference evidence="1 2" key="1">
    <citation type="journal article" date="2015" name="Fungal Genet. Biol.">
        <title>Evolution of novel wood decay mechanisms in Agaricales revealed by the genome sequences of Fistulina hepatica and Cylindrobasidium torrendii.</title>
        <authorList>
            <person name="Floudas D."/>
            <person name="Held B.W."/>
            <person name="Riley R."/>
            <person name="Nagy L.G."/>
            <person name="Koehler G."/>
            <person name="Ransdell A.S."/>
            <person name="Younus H."/>
            <person name="Chow J."/>
            <person name="Chiniquy J."/>
            <person name="Lipzen A."/>
            <person name="Tritt A."/>
            <person name="Sun H."/>
            <person name="Haridas S."/>
            <person name="LaButti K."/>
            <person name="Ohm R.A."/>
            <person name="Kues U."/>
            <person name="Blanchette R.A."/>
            <person name="Grigoriev I.V."/>
            <person name="Minto R.E."/>
            <person name="Hibbett D.S."/>
        </authorList>
    </citation>
    <scope>NUCLEOTIDE SEQUENCE [LARGE SCALE GENOMIC DNA]</scope>
    <source>
        <strain evidence="1 2">FP15055 ss-10</strain>
    </source>
</reference>
<dbReference type="Proteomes" id="UP000054007">
    <property type="component" value="Unassembled WGS sequence"/>
</dbReference>
<dbReference type="AlphaFoldDB" id="A0A0D7BMT3"/>
<accession>A0A0D7BMT3</accession>
<evidence type="ECO:0000313" key="2">
    <source>
        <dbReference type="Proteomes" id="UP000054007"/>
    </source>
</evidence>
<keyword evidence="2" id="KW-1185">Reference proteome</keyword>
<protein>
    <submittedName>
        <fullName evidence="1">Uncharacterized protein</fullName>
    </submittedName>
</protein>
<sequence>MKFLRVIDLITIIVNGSRMRGTAKHCFAAYSRVVAVRSRDRAQYQLDRGLRGLELHLHLTTCNHCRRCGTTTITARQASLPLPVVSTIRTMASHSTEAPHNLAMVPLLAVLRGMSHLHFAGVKLITWHNRFPSPNPRYARAVNCVRSLTKS</sequence>
<organism evidence="1 2">
    <name type="scientific">Cylindrobasidium torrendii FP15055 ss-10</name>
    <dbReference type="NCBI Taxonomy" id="1314674"/>
    <lineage>
        <taxon>Eukaryota</taxon>
        <taxon>Fungi</taxon>
        <taxon>Dikarya</taxon>
        <taxon>Basidiomycota</taxon>
        <taxon>Agaricomycotina</taxon>
        <taxon>Agaricomycetes</taxon>
        <taxon>Agaricomycetidae</taxon>
        <taxon>Agaricales</taxon>
        <taxon>Marasmiineae</taxon>
        <taxon>Physalacriaceae</taxon>
        <taxon>Cylindrobasidium</taxon>
    </lineage>
</organism>
<proteinExistence type="predicted"/>